<dbReference type="AlphaFoldDB" id="A0A3E0UA05"/>
<organism evidence="2 3">
    <name type="scientific">Thalassotalea euphylliae</name>
    <dbReference type="NCBI Taxonomy" id="1655234"/>
    <lineage>
        <taxon>Bacteria</taxon>
        <taxon>Pseudomonadati</taxon>
        <taxon>Pseudomonadota</taxon>
        <taxon>Gammaproteobacteria</taxon>
        <taxon>Alteromonadales</taxon>
        <taxon>Colwelliaceae</taxon>
        <taxon>Thalassotalea</taxon>
    </lineage>
</organism>
<dbReference type="Pfam" id="PF07963">
    <property type="entry name" value="N_methyl"/>
    <property type="match status" value="1"/>
</dbReference>
<name>A0A3E0UA05_9GAMM</name>
<dbReference type="PROSITE" id="PS00409">
    <property type="entry name" value="PROKAR_NTER_METHYL"/>
    <property type="match status" value="1"/>
</dbReference>
<accession>A0A3E0UA05</accession>
<comment type="caution">
    <text evidence="2">The sequence shown here is derived from an EMBL/GenBank/DDBJ whole genome shotgun (WGS) entry which is preliminary data.</text>
</comment>
<keyword evidence="1" id="KW-1133">Transmembrane helix</keyword>
<keyword evidence="1" id="KW-0472">Membrane</keyword>
<dbReference type="SUPFAM" id="SSF54523">
    <property type="entry name" value="Pili subunits"/>
    <property type="match status" value="1"/>
</dbReference>
<reference evidence="3" key="1">
    <citation type="submission" date="2018-08" db="EMBL/GenBank/DDBJ databases">
        <title>Thalassotalea euphylliae genome.</title>
        <authorList>
            <person name="Summers S."/>
            <person name="Rice S.A."/>
            <person name="Freckelton M.L."/>
            <person name="Nedved B.T."/>
            <person name="Hadfield M.G."/>
        </authorList>
    </citation>
    <scope>NUCLEOTIDE SEQUENCE [LARGE SCALE GENOMIC DNA]</scope>
    <source>
        <strain evidence="3">H3</strain>
    </source>
</reference>
<protein>
    <submittedName>
        <fullName evidence="2">Type II secretion system protein</fullName>
    </submittedName>
</protein>
<evidence type="ECO:0000256" key="1">
    <source>
        <dbReference type="SAM" id="Phobius"/>
    </source>
</evidence>
<feature type="transmembrane region" description="Helical" evidence="1">
    <location>
        <begin position="6"/>
        <end position="27"/>
    </location>
</feature>
<dbReference type="Gene3D" id="3.30.700.10">
    <property type="entry name" value="Glycoprotein, Type 4 Pilin"/>
    <property type="match status" value="1"/>
</dbReference>
<evidence type="ECO:0000313" key="2">
    <source>
        <dbReference type="EMBL" id="REL32662.1"/>
    </source>
</evidence>
<gene>
    <name evidence="2" type="ORF">DXX94_08605</name>
</gene>
<proteinExistence type="predicted"/>
<dbReference type="EMBL" id="QUOT01000001">
    <property type="protein sequence ID" value="REL32662.1"/>
    <property type="molecule type" value="Genomic_DNA"/>
</dbReference>
<dbReference type="InterPro" id="IPR012902">
    <property type="entry name" value="N_methyl_site"/>
</dbReference>
<keyword evidence="3" id="KW-1185">Reference proteome</keyword>
<dbReference type="InterPro" id="IPR045584">
    <property type="entry name" value="Pilin-like"/>
</dbReference>
<dbReference type="Proteomes" id="UP000256899">
    <property type="component" value="Unassembled WGS sequence"/>
</dbReference>
<keyword evidence="1" id="KW-0812">Transmembrane</keyword>
<dbReference type="NCBIfam" id="TIGR02532">
    <property type="entry name" value="IV_pilin_GFxxxE"/>
    <property type="match status" value="1"/>
</dbReference>
<sequence>MTKAAGFTLIELVVVIVILGILSAVAVPRFIDLSSDANEAALEALAGSLESTANLYNSKALVESRTDNGFEFEGIFFDQGYPIGISFNDSDNVPEILEAMNLSDDFVFNTIFNDSNADNQVARGLYLTNKAPNNSPTTAEIIATNCYVSYKSAVVNAVTPEVIIVTTGC</sequence>
<evidence type="ECO:0000313" key="3">
    <source>
        <dbReference type="Proteomes" id="UP000256899"/>
    </source>
</evidence>